<dbReference type="OrthoDB" id="2681516at2759"/>
<dbReference type="AlphaFoldDB" id="A0A9P7DHB8"/>
<name>A0A9P7DHB8_9AGAM</name>
<dbReference type="GeneID" id="64594017"/>
<protein>
    <submittedName>
        <fullName evidence="1">Uncharacterized protein</fullName>
    </submittedName>
</protein>
<gene>
    <name evidence="1" type="ORF">HD556DRAFT_1309239</name>
</gene>
<organism evidence="1 2">
    <name type="scientific">Suillus plorans</name>
    <dbReference type="NCBI Taxonomy" id="116603"/>
    <lineage>
        <taxon>Eukaryota</taxon>
        <taxon>Fungi</taxon>
        <taxon>Dikarya</taxon>
        <taxon>Basidiomycota</taxon>
        <taxon>Agaricomycotina</taxon>
        <taxon>Agaricomycetes</taxon>
        <taxon>Agaricomycetidae</taxon>
        <taxon>Boletales</taxon>
        <taxon>Suillineae</taxon>
        <taxon>Suillaceae</taxon>
        <taxon>Suillus</taxon>
    </lineage>
</organism>
<sequence>MAGSEGIITKWPKAAKTVINCLSAEEREEAEAMAEKWNNEAVLPDIQAEVAESKGADMIEHFATEIFKKAGMRVCILSAWKDSQGKLMLGGDCSHDFNEQFRDGESFIKTRDWDGIIMPEWVEYVGEQFDGEDDGEPQIVKSKKQVAKKLVELDEDANGCLILPDTTGWK</sequence>
<proteinExistence type="predicted"/>
<evidence type="ECO:0000313" key="1">
    <source>
        <dbReference type="EMBL" id="KAG1792710.1"/>
    </source>
</evidence>
<dbReference type="Proteomes" id="UP000719766">
    <property type="component" value="Unassembled WGS sequence"/>
</dbReference>
<reference evidence="1" key="1">
    <citation type="journal article" date="2020" name="New Phytol.">
        <title>Comparative genomics reveals dynamic genome evolution in host specialist ectomycorrhizal fungi.</title>
        <authorList>
            <person name="Lofgren L.A."/>
            <person name="Nguyen N.H."/>
            <person name="Vilgalys R."/>
            <person name="Ruytinx J."/>
            <person name="Liao H.L."/>
            <person name="Branco S."/>
            <person name="Kuo A."/>
            <person name="LaButti K."/>
            <person name="Lipzen A."/>
            <person name="Andreopoulos W."/>
            <person name="Pangilinan J."/>
            <person name="Riley R."/>
            <person name="Hundley H."/>
            <person name="Na H."/>
            <person name="Barry K."/>
            <person name="Grigoriev I.V."/>
            <person name="Stajich J.E."/>
            <person name="Kennedy P.G."/>
        </authorList>
    </citation>
    <scope>NUCLEOTIDE SEQUENCE</scope>
    <source>
        <strain evidence="1">S12</strain>
    </source>
</reference>
<evidence type="ECO:0000313" key="2">
    <source>
        <dbReference type="Proteomes" id="UP000719766"/>
    </source>
</evidence>
<comment type="caution">
    <text evidence="1">The sequence shown here is derived from an EMBL/GenBank/DDBJ whole genome shotgun (WGS) entry which is preliminary data.</text>
</comment>
<keyword evidence="2" id="KW-1185">Reference proteome</keyword>
<dbReference type="RefSeq" id="XP_041159289.1">
    <property type="nucleotide sequence ID" value="XM_041300253.1"/>
</dbReference>
<accession>A0A9P7DHB8</accession>
<dbReference type="EMBL" id="JABBWE010000035">
    <property type="protein sequence ID" value="KAG1792710.1"/>
    <property type="molecule type" value="Genomic_DNA"/>
</dbReference>